<keyword evidence="2 6" id="KW-0812">Transmembrane</keyword>
<gene>
    <name evidence="8" type="primary">ccsA</name>
    <name evidence="8" type="ORF">HHL09_04280</name>
</gene>
<feature type="transmembrane region" description="Helical" evidence="6">
    <location>
        <begin position="527"/>
        <end position="549"/>
    </location>
</feature>
<feature type="transmembrane region" description="Helical" evidence="6">
    <location>
        <begin position="349"/>
        <end position="371"/>
    </location>
</feature>
<dbReference type="Pfam" id="PF01578">
    <property type="entry name" value="Cytochrom_C_asm"/>
    <property type="match status" value="1"/>
</dbReference>
<dbReference type="GO" id="GO:0005886">
    <property type="term" value="C:plasma membrane"/>
    <property type="evidence" value="ECO:0007669"/>
    <property type="project" value="TreeGrafter"/>
</dbReference>
<feature type="transmembrane region" description="Helical" evidence="6">
    <location>
        <begin position="564"/>
        <end position="581"/>
    </location>
</feature>
<dbReference type="PANTHER" id="PTHR30071">
    <property type="entry name" value="HEME EXPORTER PROTEIN C"/>
    <property type="match status" value="1"/>
</dbReference>
<feature type="transmembrane region" description="Helical" evidence="6">
    <location>
        <begin position="7"/>
        <end position="26"/>
    </location>
</feature>
<dbReference type="GO" id="GO:0017004">
    <property type="term" value="P:cytochrome complex assembly"/>
    <property type="evidence" value="ECO:0007669"/>
    <property type="project" value="UniProtKB-KW"/>
</dbReference>
<evidence type="ECO:0000256" key="5">
    <source>
        <dbReference type="ARBA" id="ARBA00023136"/>
    </source>
</evidence>
<dbReference type="GO" id="GO:0020037">
    <property type="term" value="F:heme binding"/>
    <property type="evidence" value="ECO:0007669"/>
    <property type="project" value="InterPro"/>
</dbReference>
<evidence type="ECO:0000256" key="6">
    <source>
        <dbReference type="SAM" id="Phobius"/>
    </source>
</evidence>
<evidence type="ECO:0000256" key="1">
    <source>
        <dbReference type="ARBA" id="ARBA00004141"/>
    </source>
</evidence>
<organism evidence="8 9">
    <name type="scientific">Luteolibacter luteus</name>
    <dbReference type="NCBI Taxonomy" id="2728835"/>
    <lineage>
        <taxon>Bacteria</taxon>
        <taxon>Pseudomonadati</taxon>
        <taxon>Verrucomicrobiota</taxon>
        <taxon>Verrucomicrobiia</taxon>
        <taxon>Verrucomicrobiales</taxon>
        <taxon>Verrucomicrobiaceae</taxon>
        <taxon>Luteolibacter</taxon>
    </lineage>
</organism>
<dbReference type="EMBL" id="CP051774">
    <property type="protein sequence ID" value="QJE95021.1"/>
    <property type="molecule type" value="Genomic_DNA"/>
</dbReference>
<feature type="domain" description="Cytochrome c assembly protein" evidence="7">
    <location>
        <begin position="411"/>
        <end position="616"/>
    </location>
</feature>
<dbReference type="KEGG" id="luo:HHL09_04280"/>
<reference evidence="8 9" key="1">
    <citation type="submission" date="2020-04" db="EMBL/GenBank/DDBJ databases">
        <title>Luteolibacter sp. G-1-1-1 isolated from soil.</title>
        <authorList>
            <person name="Dahal R.H."/>
        </authorList>
    </citation>
    <scope>NUCLEOTIDE SEQUENCE [LARGE SCALE GENOMIC DNA]</scope>
    <source>
        <strain evidence="8 9">G-1-1-1</strain>
    </source>
</reference>
<dbReference type="InterPro" id="IPR045062">
    <property type="entry name" value="Cyt_c_biogenesis_CcsA/CcmC"/>
</dbReference>
<evidence type="ECO:0000256" key="4">
    <source>
        <dbReference type="ARBA" id="ARBA00022989"/>
    </source>
</evidence>
<accession>A0A858REI3</accession>
<evidence type="ECO:0000259" key="7">
    <source>
        <dbReference type="Pfam" id="PF01578"/>
    </source>
</evidence>
<proteinExistence type="predicted"/>
<feature type="transmembrane region" description="Helical" evidence="6">
    <location>
        <begin position="378"/>
        <end position="399"/>
    </location>
</feature>
<feature type="transmembrane region" description="Helical" evidence="6">
    <location>
        <begin position="411"/>
        <end position="431"/>
    </location>
</feature>
<keyword evidence="9" id="KW-1185">Reference proteome</keyword>
<dbReference type="RefSeq" id="WP_169453242.1">
    <property type="nucleotide sequence ID" value="NZ_CP051774.1"/>
</dbReference>
<dbReference type="InterPro" id="IPR002541">
    <property type="entry name" value="Cyt_c_assembly"/>
</dbReference>
<dbReference type="AlphaFoldDB" id="A0A858REI3"/>
<feature type="transmembrane region" description="Helical" evidence="6">
    <location>
        <begin position="626"/>
        <end position="648"/>
    </location>
</feature>
<evidence type="ECO:0000313" key="8">
    <source>
        <dbReference type="EMBL" id="QJE95021.1"/>
    </source>
</evidence>
<keyword evidence="3" id="KW-0201">Cytochrome c-type biogenesis</keyword>
<sequence>MKAIIGRWIVFIIGLSAVTVIALFAIKDSLATGDTRTVSNYKPWEEATLEKAALLPIQEGGRVKPLGTYAGFTMLGLHGARKMEIVGEGGKKVVIEPLAWMLDCLFRPELANDLPTFRVDNAEVLDAVGIKSKGRRDRYSYNDLKPGLEKLKQMGSAYEEISKRDPKLLKPVEQQTLTMAYTVRNYEFLTSYMDFARNGLLPGSATAEGKLLPVSEVMQAAPKIRAELQNAANGQQVSSEVQTISVLIEQAANSARYGLNLFPPSNADDDKWLSAGDRIFHVFTGMTREPEQAVKDIKALEDVVQSLKTGEGAFRDKFSALEDGVVARAEARNEYKSVPLEASYFKKNWFLYALAWFLIAVIFSAVMFFAGQSKAGKFSYRATIVCMIFGFVYLVIPIVKRSIIMDRPPVGNLYDTIIFIDMALVGFALLVEWMTRKRFVLGITPIVAAFLIVLARRFEVGEGKDHLDPLVAVLRSNYWLTTHVITITLGYASGLITALLSIVYILLRSLGLDAGDASLRRSVTRAVYGCVCLTLTLSLIGTVLGGIWANDSWGRFWGWDPKENGALMIVLWSLAILHARLGGFIKEWGLHICGIFTAIVVAFSWWHVNFLNVGLHNYGFAADKKMWVVIFYGVMLGFMLWGAIACLVEKLGTGGGLSKKSEEPAAIGGKGVEA</sequence>
<feature type="transmembrane region" description="Helical" evidence="6">
    <location>
        <begin position="438"/>
        <end position="458"/>
    </location>
</feature>
<protein>
    <submittedName>
        <fullName evidence="8">Cytochrome c biogenesis protein CcsA</fullName>
    </submittedName>
</protein>
<evidence type="ECO:0000256" key="3">
    <source>
        <dbReference type="ARBA" id="ARBA00022748"/>
    </source>
</evidence>
<dbReference type="Proteomes" id="UP000501812">
    <property type="component" value="Chromosome"/>
</dbReference>
<feature type="transmembrane region" description="Helical" evidence="6">
    <location>
        <begin position="588"/>
        <end position="606"/>
    </location>
</feature>
<comment type="subcellular location">
    <subcellularLocation>
        <location evidence="1">Membrane</location>
        <topology evidence="1">Multi-pass membrane protein</topology>
    </subcellularLocation>
</comment>
<dbReference type="PANTHER" id="PTHR30071:SF1">
    <property type="entry name" value="CYTOCHROME B_B6 PROTEIN-RELATED"/>
    <property type="match status" value="1"/>
</dbReference>
<keyword evidence="5 6" id="KW-0472">Membrane</keyword>
<evidence type="ECO:0000256" key="2">
    <source>
        <dbReference type="ARBA" id="ARBA00022692"/>
    </source>
</evidence>
<keyword evidence="4 6" id="KW-1133">Transmembrane helix</keyword>
<feature type="transmembrane region" description="Helical" evidence="6">
    <location>
        <begin position="478"/>
        <end position="507"/>
    </location>
</feature>
<name>A0A858REI3_9BACT</name>
<evidence type="ECO:0000313" key="9">
    <source>
        <dbReference type="Proteomes" id="UP000501812"/>
    </source>
</evidence>